<dbReference type="SUPFAM" id="SSF46785">
    <property type="entry name" value="Winged helix' DNA-binding domain"/>
    <property type="match status" value="1"/>
</dbReference>
<dbReference type="Gene3D" id="1.10.10.10">
    <property type="entry name" value="Winged helix-like DNA-binding domain superfamily/Winged helix DNA-binding domain"/>
    <property type="match status" value="1"/>
</dbReference>
<evidence type="ECO:0008006" key="4">
    <source>
        <dbReference type="Google" id="ProtNLM"/>
    </source>
</evidence>
<evidence type="ECO:0000313" key="3">
    <source>
        <dbReference type="Proteomes" id="UP000195221"/>
    </source>
</evidence>
<dbReference type="InterPro" id="IPR036388">
    <property type="entry name" value="WH-like_DNA-bd_sf"/>
</dbReference>
<evidence type="ECO:0000256" key="1">
    <source>
        <dbReference type="SAM" id="MobiDB-lite"/>
    </source>
</evidence>
<comment type="caution">
    <text evidence="2">The sequence shown here is derived from an EMBL/GenBank/DDBJ whole genome shotgun (WGS) entry which is preliminary data.</text>
</comment>
<feature type="compositionally biased region" description="Basic and acidic residues" evidence="1">
    <location>
        <begin position="160"/>
        <end position="169"/>
    </location>
</feature>
<dbReference type="AlphaFoldDB" id="A0A242M3P8"/>
<sequence length="189" mass="21673">MAGWLAQQRVTRRYWVHRISRKEFKMATNTKPAVETVADKKVAAKWTKLLAKAGWASFPNVIFERQQALRLSPIDINILLHLAGYWWNPGKHAHPSKATIAKAMGIHPRTVQKHIEEMERWGYIKRIYRRTSVGDHDTNEYDLSGLIKAATPFAEEKIAERENRQKEHAASLTRKRPLAIVKGGKTGND</sequence>
<dbReference type="InterPro" id="IPR036390">
    <property type="entry name" value="WH_DNA-bd_sf"/>
</dbReference>
<name>A0A242M3P8_CABSO</name>
<accession>A0A242M3P8</accession>
<dbReference type="EMBL" id="NBTZ01000174">
    <property type="protein sequence ID" value="OTP65707.1"/>
    <property type="molecule type" value="Genomic_DNA"/>
</dbReference>
<gene>
    <name evidence="2" type="ORF">PAMC26577_38930</name>
</gene>
<dbReference type="Proteomes" id="UP000195221">
    <property type="component" value="Unassembled WGS sequence"/>
</dbReference>
<reference evidence="2 3" key="1">
    <citation type="submission" date="2017-03" db="EMBL/GenBank/DDBJ databases">
        <title>Genome analysis of strain PAMC 26577.</title>
        <authorList>
            <person name="Oh H.-M."/>
            <person name="Yang J.-A."/>
        </authorList>
    </citation>
    <scope>NUCLEOTIDE SEQUENCE [LARGE SCALE GENOMIC DNA]</scope>
    <source>
        <strain evidence="2 3">PAMC 26577</strain>
    </source>
</reference>
<dbReference type="Pfam" id="PF13730">
    <property type="entry name" value="HTH_36"/>
    <property type="match status" value="1"/>
</dbReference>
<proteinExistence type="predicted"/>
<feature type="region of interest" description="Disordered" evidence="1">
    <location>
        <begin position="160"/>
        <end position="189"/>
    </location>
</feature>
<protein>
    <recommendedName>
        <fullName evidence="4">Helix-turn-helix domain-containing protein</fullName>
    </recommendedName>
</protein>
<organism evidence="2 3">
    <name type="scientific">Caballeronia sordidicola</name>
    <name type="common">Burkholderia sordidicola</name>
    <dbReference type="NCBI Taxonomy" id="196367"/>
    <lineage>
        <taxon>Bacteria</taxon>
        <taxon>Pseudomonadati</taxon>
        <taxon>Pseudomonadota</taxon>
        <taxon>Betaproteobacteria</taxon>
        <taxon>Burkholderiales</taxon>
        <taxon>Burkholderiaceae</taxon>
        <taxon>Caballeronia</taxon>
    </lineage>
</organism>
<evidence type="ECO:0000313" key="2">
    <source>
        <dbReference type="EMBL" id="OTP65707.1"/>
    </source>
</evidence>